<dbReference type="Proteomes" id="UP001160148">
    <property type="component" value="Unassembled WGS sequence"/>
</dbReference>
<protein>
    <recommendedName>
        <fullName evidence="3">Transposase domain-containing protein</fullName>
    </recommendedName>
</protein>
<proteinExistence type="predicted"/>
<evidence type="ECO:0008006" key="3">
    <source>
        <dbReference type="Google" id="ProtNLM"/>
    </source>
</evidence>
<organism evidence="1 2">
    <name type="scientific">Macrosiphum euphorbiae</name>
    <name type="common">potato aphid</name>
    <dbReference type="NCBI Taxonomy" id="13131"/>
    <lineage>
        <taxon>Eukaryota</taxon>
        <taxon>Metazoa</taxon>
        <taxon>Ecdysozoa</taxon>
        <taxon>Arthropoda</taxon>
        <taxon>Hexapoda</taxon>
        <taxon>Insecta</taxon>
        <taxon>Pterygota</taxon>
        <taxon>Neoptera</taxon>
        <taxon>Paraneoptera</taxon>
        <taxon>Hemiptera</taxon>
        <taxon>Sternorrhyncha</taxon>
        <taxon>Aphidomorpha</taxon>
        <taxon>Aphidoidea</taxon>
        <taxon>Aphididae</taxon>
        <taxon>Macrosiphini</taxon>
        <taxon>Macrosiphum</taxon>
    </lineage>
</organism>
<dbReference type="PANTHER" id="PTHR33053">
    <property type="entry name" value="PROTEIN, PUTATIVE-RELATED"/>
    <property type="match status" value="1"/>
</dbReference>
<dbReference type="PANTHER" id="PTHR33053:SF24">
    <property type="entry name" value="TRANSPOSASE DOMAIN-CONTAINING PROTEIN"/>
    <property type="match status" value="1"/>
</dbReference>
<dbReference type="AlphaFoldDB" id="A0AAV0XYQ3"/>
<keyword evidence="2" id="KW-1185">Reference proteome</keyword>
<sequence length="708" mass="81727">MPFCQKNFNLSVRSKRRRVTEELKNNVPINLVDPVLSTSSTSENVTTTSHFNSNLDNIFFLPSNQPTQNSSNQLNASHIRHDLNDSQIIPNNLNIHRSEKHDNSHLIDENIDFEPSDPSQTLSDDIKCLIRKWTIEFNIPQIALNKLLRILKRHECFDSFPLDSRTLMQNNNKHLGISKLKIIEPGSYYHFGIENGIKLNMVDNVRNVSVIEIAVGIDGLPLYKSSSDQFWPILAYIRPNGHVFPIGIYHGKYKPSDSNKFILDFIEEAKLLMQNGVRINGKMYDFHVSVLCCDAPAKSYVLRTKGHSGFSSCSRCEHEGEYIQNRVCFPYLKPERCPPKRTHQNYITRLNEDHHIINNSIIATLPNFDVVYGFSMDYLHLVCLGTVRKLINLWIKGPIKVRYPSWKINEMSISMNRLKINIPCEMARKTRGFDQVNRWKATEFRTFLLYVGAIVTKPVISDAHWKHFLNLSISMIILLSPDFSEYVNYARKLLESFVENFQILYGSYLISHNIHGLTHICDDYINFGPLDQCSTFPFENYMGTLKRMLRKPDKPLEQIINRYNEMASIPCNTEEKDFYFSGLHNKGPLLDSAAINSQFTTYKCNRFTLKTHIEADSYVLTKDNNIVKVFNIVQAGNENEAIIICKQFINPFPLFKKPIESTYLNIYVVNKLNDKLISFNIKDIKKKVCVFPSGENLIVFPLLHSCTK</sequence>
<comment type="caution">
    <text evidence="1">The sequence shown here is derived from an EMBL/GenBank/DDBJ whole genome shotgun (WGS) entry which is preliminary data.</text>
</comment>
<name>A0AAV0XYQ3_9HEMI</name>
<evidence type="ECO:0000313" key="2">
    <source>
        <dbReference type="Proteomes" id="UP001160148"/>
    </source>
</evidence>
<accession>A0AAV0XYQ3</accession>
<dbReference type="EMBL" id="CARXXK010001111">
    <property type="protein sequence ID" value="CAI6373695.1"/>
    <property type="molecule type" value="Genomic_DNA"/>
</dbReference>
<reference evidence="1 2" key="1">
    <citation type="submission" date="2023-01" db="EMBL/GenBank/DDBJ databases">
        <authorList>
            <person name="Whitehead M."/>
        </authorList>
    </citation>
    <scope>NUCLEOTIDE SEQUENCE [LARGE SCALE GENOMIC DNA]</scope>
</reference>
<evidence type="ECO:0000313" key="1">
    <source>
        <dbReference type="EMBL" id="CAI6373695.1"/>
    </source>
</evidence>
<gene>
    <name evidence="1" type="ORF">MEUPH1_LOCUS27406</name>
</gene>